<protein>
    <recommendedName>
        <fullName evidence="3">EF-hand domain-containing protein</fullName>
    </recommendedName>
</protein>
<organism evidence="1 2">
    <name type="scientific">Thiothrix winogradskyi</name>
    <dbReference type="NCBI Taxonomy" id="96472"/>
    <lineage>
        <taxon>Bacteria</taxon>
        <taxon>Pseudomonadati</taxon>
        <taxon>Pseudomonadota</taxon>
        <taxon>Gammaproteobacteria</taxon>
        <taxon>Thiotrichales</taxon>
        <taxon>Thiotrichaceae</taxon>
        <taxon>Thiothrix</taxon>
    </lineage>
</organism>
<evidence type="ECO:0008006" key="3">
    <source>
        <dbReference type="Google" id="ProtNLM"/>
    </source>
</evidence>
<sequence length="390" mass="41848">MFMINNQNACSQSRANDILDKKQVKEINAKLGKSRSAAMQGDSANRSQLMRMISNIISQLMGQLGTENTHNAKPSGCHCKPDQPATNEPPTVNTINGSYALKSYLSSFYSSAATIQDVNGDGKISAGDRLDYGAGEEALRYVTIDQPRADALNELNALTDPGAYVIPGVQGTITPNAAQRSYLDTHYSSNAELYERNGDGKISAGDSLGYQDAQGTRQTIIISQALAEKLNDPNLDPGGLSSPPGEVGHQALDLDTKVRTFLDANYFNANIIDNDDDGKISIGDSLTYKDISGNFQTQSIDQALAEKLNDPNLDPGGLSSPPGEVGHQALDLDTKVRAFLDANYFNANIIDNDDDGKISIGDSLTYKDISGNFQTQSIDQALAEKLNGLE</sequence>
<evidence type="ECO:0000313" key="1">
    <source>
        <dbReference type="EMBL" id="UJS25235.1"/>
    </source>
</evidence>
<dbReference type="EMBL" id="CP091244">
    <property type="protein sequence ID" value="UJS25235.1"/>
    <property type="molecule type" value="Genomic_DNA"/>
</dbReference>
<accession>A0ABY3T2U2</accession>
<gene>
    <name evidence="1" type="ORF">L2Y54_04120</name>
</gene>
<keyword evidence="2" id="KW-1185">Reference proteome</keyword>
<name>A0ABY3T2U2_9GAMM</name>
<dbReference type="RefSeq" id="WP_236500006.1">
    <property type="nucleotide sequence ID" value="NZ_CP091244.1"/>
</dbReference>
<dbReference type="Proteomes" id="UP001054801">
    <property type="component" value="Chromosome"/>
</dbReference>
<proteinExistence type="predicted"/>
<reference evidence="1" key="1">
    <citation type="journal article" date="2022" name="Microorganisms">
        <title>Two New Species of Filamentous Sulfur Bacteria of the Genus Thiothrix, Thiothrix winogradskyi sp. nov. and 'Candidatus Thiothrix sulfatifontis' sp. nov.</title>
        <authorList>
            <person name="Ravin N.V."/>
            <person name="Rossetti S."/>
            <person name="Beletsky A.V."/>
            <person name="Kadnikov V.V."/>
            <person name="Rudenko T.S."/>
            <person name="Smolyakov D.D."/>
            <person name="Moskvitina M.I."/>
            <person name="Gureeva M.V."/>
            <person name="Mardanov A.V."/>
            <person name="Grabovich M.Y."/>
        </authorList>
    </citation>
    <scope>NUCLEOTIDE SEQUENCE</scope>
    <source>
        <strain evidence="1">CT3</strain>
    </source>
</reference>
<evidence type="ECO:0000313" key="2">
    <source>
        <dbReference type="Proteomes" id="UP001054801"/>
    </source>
</evidence>